<sequence length="64" mass="7402">MCLEEVDIKDGKDVSASGVTEDSNISKLKENTCLVEKTNPDPKKRRKLHWGLDTKERWERKANM</sequence>
<dbReference type="OrthoDB" id="639110at2759"/>
<feature type="compositionally biased region" description="Basic and acidic residues" evidence="1">
    <location>
        <begin position="1"/>
        <end position="13"/>
    </location>
</feature>
<evidence type="ECO:0000313" key="2">
    <source>
        <dbReference type="EMBL" id="KAG1347082.1"/>
    </source>
</evidence>
<feature type="region of interest" description="Disordered" evidence="1">
    <location>
        <begin position="1"/>
        <end position="22"/>
    </location>
</feature>
<dbReference type="EMBL" id="CM017877">
    <property type="protein sequence ID" value="KAG1347082.1"/>
    <property type="molecule type" value="Genomic_DNA"/>
</dbReference>
<dbReference type="AlphaFoldDB" id="A0A8K0IC13"/>
<evidence type="ECO:0000313" key="3">
    <source>
        <dbReference type="Proteomes" id="UP000797356"/>
    </source>
</evidence>
<organism evidence="2 3">
    <name type="scientific">Cocos nucifera</name>
    <name type="common">Coconut palm</name>
    <dbReference type="NCBI Taxonomy" id="13894"/>
    <lineage>
        <taxon>Eukaryota</taxon>
        <taxon>Viridiplantae</taxon>
        <taxon>Streptophyta</taxon>
        <taxon>Embryophyta</taxon>
        <taxon>Tracheophyta</taxon>
        <taxon>Spermatophyta</taxon>
        <taxon>Magnoliopsida</taxon>
        <taxon>Liliopsida</taxon>
        <taxon>Arecaceae</taxon>
        <taxon>Arecoideae</taxon>
        <taxon>Cocoseae</taxon>
        <taxon>Attaleinae</taxon>
        <taxon>Cocos</taxon>
    </lineage>
</organism>
<comment type="caution">
    <text evidence="2">The sequence shown here is derived from an EMBL/GenBank/DDBJ whole genome shotgun (WGS) entry which is preliminary data.</text>
</comment>
<accession>A0A8K0IC13</accession>
<reference evidence="2" key="1">
    <citation type="journal article" date="2017" name="Gigascience">
        <title>The genome draft of coconut (Cocos nucifera).</title>
        <authorList>
            <person name="Xiao Y."/>
            <person name="Xu P."/>
            <person name="Fan H."/>
            <person name="Baudouin L."/>
            <person name="Xia W."/>
            <person name="Bocs S."/>
            <person name="Xu J."/>
            <person name="Li Q."/>
            <person name="Guo A."/>
            <person name="Zhou L."/>
            <person name="Li J."/>
            <person name="Wu Y."/>
            <person name="Ma Z."/>
            <person name="Armero A."/>
            <person name="Issali A.E."/>
            <person name="Liu N."/>
            <person name="Peng M."/>
            <person name="Yang Y."/>
        </authorList>
    </citation>
    <scope>NUCLEOTIDE SEQUENCE</scope>
    <source>
        <tissue evidence="2">Spear leaf of Hainan Tall coconut</tissue>
    </source>
</reference>
<reference evidence="2" key="2">
    <citation type="submission" date="2019-07" db="EMBL/GenBank/DDBJ databases">
        <authorList>
            <person name="Yang Y."/>
            <person name="Bocs S."/>
            <person name="Baudouin L."/>
        </authorList>
    </citation>
    <scope>NUCLEOTIDE SEQUENCE</scope>
    <source>
        <tissue evidence="2">Spear leaf of Hainan Tall coconut</tissue>
    </source>
</reference>
<keyword evidence="3" id="KW-1185">Reference proteome</keyword>
<dbReference type="Proteomes" id="UP000797356">
    <property type="component" value="Chromosome 6"/>
</dbReference>
<dbReference type="PANTHER" id="PTHR14386:SF2">
    <property type="entry name" value="PROTEIN FAM204A"/>
    <property type="match status" value="1"/>
</dbReference>
<evidence type="ECO:0000256" key="1">
    <source>
        <dbReference type="SAM" id="MobiDB-lite"/>
    </source>
</evidence>
<protein>
    <submittedName>
        <fullName evidence="2">Uncharacterized protein</fullName>
    </submittedName>
</protein>
<proteinExistence type="predicted"/>
<dbReference type="PANTHER" id="PTHR14386">
    <property type="entry name" value="PROTEIN FAM204A"/>
    <property type="match status" value="1"/>
</dbReference>
<name>A0A8K0IC13_COCNU</name>
<dbReference type="InterPro" id="IPR037690">
    <property type="entry name" value="FAM204A"/>
</dbReference>
<gene>
    <name evidence="2" type="ORF">COCNU_06G009110</name>
</gene>